<dbReference type="RefSeq" id="WP_408790530.1">
    <property type="nucleotide sequence ID" value="NZ_JBGXBU010000004.1"/>
</dbReference>
<reference evidence="1 2" key="1">
    <citation type="submission" date="2024-09" db="EMBL/GenBank/DDBJ databases">
        <title>Aeromonas strains Genome sequencing and assembly.</title>
        <authorList>
            <person name="Hu X."/>
            <person name="Tang B."/>
        </authorList>
    </citation>
    <scope>NUCLEOTIDE SEQUENCE [LARGE SCALE GENOMIC DNA]</scope>
    <source>
        <strain evidence="1 2">NB23SCDHY001</strain>
    </source>
</reference>
<dbReference type="Gene3D" id="3.40.50.2000">
    <property type="entry name" value="Glycogen Phosphorylase B"/>
    <property type="match status" value="1"/>
</dbReference>
<gene>
    <name evidence="1" type="primary">pseG</name>
    <name evidence="1" type="ORF">ACEUDJ_12480</name>
</gene>
<protein>
    <submittedName>
        <fullName evidence="1">UDP-2,4-diacetamido-2,4, 6-trideoxy-beta-L-altropyranose hydrolase</fullName>
        <ecNumber evidence="1">3.6.1.57</ecNumber>
    </submittedName>
</protein>
<organism evidence="1 2">
    <name type="scientific">Aeromonas bivalvium</name>
    <dbReference type="NCBI Taxonomy" id="440079"/>
    <lineage>
        <taxon>Bacteria</taxon>
        <taxon>Pseudomonadati</taxon>
        <taxon>Pseudomonadota</taxon>
        <taxon>Gammaproteobacteria</taxon>
        <taxon>Aeromonadales</taxon>
        <taxon>Aeromonadaceae</taxon>
        <taxon>Aeromonas</taxon>
    </lineage>
</organism>
<dbReference type="Proteomes" id="UP001630969">
    <property type="component" value="Unassembled WGS sequence"/>
</dbReference>
<name>A0ABW9GRW8_9GAMM</name>
<comment type="caution">
    <text evidence="1">The sequence shown here is derived from an EMBL/GenBank/DDBJ whole genome shotgun (WGS) entry which is preliminary data.</text>
</comment>
<dbReference type="EC" id="3.6.1.57" evidence="1"/>
<dbReference type="InterPro" id="IPR020023">
    <property type="entry name" value="PseG"/>
</dbReference>
<proteinExistence type="predicted"/>
<evidence type="ECO:0000313" key="1">
    <source>
        <dbReference type="EMBL" id="MFM4893682.1"/>
    </source>
</evidence>
<keyword evidence="1" id="KW-0378">Hydrolase</keyword>
<dbReference type="EMBL" id="JBGXBU010000004">
    <property type="protein sequence ID" value="MFM4893682.1"/>
    <property type="molecule type" value="Genomic_DNA"/>
</dbReference>
<sequence length="345" mass="37892">MIVFRADASVSLGYGHVMRCLALADAFKKLGEKSVFLFSPNGDALCEELIKKGYEYRILTSSPLHSLGESEQDDAYATLSNLSTSTKLVVVDHYQLNMDWEEIITASEIPLLAIDDIFRSHCSQFLLDQNVINSKNAYVNNVSKNCILFLGPRYTLLSESFQHLRHLVKIRNKLEKIIIFFGGTDPDNETEKALLGVLASNKSFKIDVVIGGNNPHRNRLLKLCSSTHTTLHIQTPHMARLMLDADLAIGAGGSASWERCCMGLPALISTQADNQVPIAATLHELDAVINLGMADNLTATDYRTAVDRLDCNLINNMSIAAMPITDGNGASYVASSIISTLEKMK</sequence>
<accession>A0ABW9GRW8</accession>
<keyword evidence="2" id="KW-1185">Reference proteome</keyword>
<dbReference type="GeneID" id="97220929"/>
<dbReference type="NCBIfam" id="TIGR03590">
    <property type="entry name" value="PseG"/>
    <property type="match status" value="1"/>
</dbReference>
<dbReference type="Gene3D" id="3.40.50.11190">
    <property type="match status" value="1"/>
</dbReference>
<dbReference type="GO" id="GO:0016787">
    <property type="term" value="F:hydrolase activity"/>
    <property type="evidence" value="ECO:0007669"/>
    <property type="project" value="UniProtKB-KW"/>
</dbReference>
<dbReference type="SUPFAM" id="SSF53756">
    <property type="entry name" value="UDP-Glycosyltransferase/glycogen phosphorylase"/>
    <property type="match status" value="1"/>
</dbReference>
<evidence type="ECO:0000313" key="2">
    <source>
        <dbReference type="Proteomes" id="UP001630969"/>
    </source>
</evidence>